<gene>
    <name evidence="3" type="ORF">GQ55_5G426800</name>
</gene>
<keyword evidence="2" id="KW-1133">Transmembrane helix</keyword>
<evidence type="ECO:0000256" key="2">
    <source>
        <dbReference type="SAM" id="Phobius"/>
    </source>
</evidence>
<dbReference type="AlphaFoldDB" id="A0A2T7DP81"/>
<evidence type="ECO:0000256" key="1">
    <source>
        <dbReference type="SAM" id="MobiDB-lite"/>
    </source>
</evidence>
<protein>
    <recommendedName>
        <fullName evidence="5">NAC domain-containing protein</fullName>
    </recommendedName>
</protein>
<organism evidence="3 4">
    <name type="scientific">Panicum hallii var. hallii</name>
    <dbReference type="NCBI Taxonomy" id="1504633"/>
    <lineage>
        <taxon>Eukaryota</taxon>
        <taxon>Viridiplantae</taxon>
        <taxon>Streptophyta</taxon>
        <taxon>Embryophyta</taxon>
        <taxon>Tracheophyta</taxon>
        <taxon>Spermatophyta</taxon>
        <taxon>Magnoliopsida</taxon>
        <taxon>Liliopsida</taxon>
        <taxon>Poales</taxon>
        <taxon>Poaceae</taxon>
        <taxon>PACMAD clade</taxon>
        <taxon>Panicoideae</taxon>
        <taxon>Panicodae</taxon>
        <taxon>Paniceae</taxon>
        <taxon>Panicinae</taxon>
        <taxon>Panicum</taxon>
        <taxon>Panicum sect. Panicum</taxon>
    </lineage>
</organism>
<dbReference type="EMBL" id="CM009753">
    <property type="protein sequence ID" value="PUZ57392.1"/>
    <property type="molecule type" value="Genomic_DNA"/>
</dbReference>
<evidence type="ECO:0000313" key="4">
    <source>
        <dbReference type="Proteomes" id="UP000244336"/>
    </source>
</evidence>
<keyword evidence="2" id="KW-0812">Transmembrane</keyword>
<accession>A0A2T7DP81</accession>
<dbReference type="Gramene" id="PUZ57392">
    <property type="protein sequence ID" value="PUZ57392"/>
    <property type="gene ID" value="GQ55_5G426800"/>
</dbReference>
<dbReference type="Proteomes" id="UP000244336">
    <property type="component" value="Chromosome 5"/>
</dbReference>
<proteinExistence type="predicted"/>
<feature type="region of interest" description="Disordered" evidence="1">
    <location>
        <begin position="326"/>
        <end position="345"/>
    </location>
</feature>
<reference evidence="3 4" key="1">
    <citation type="submission" date="2018-04" db="EMBL/GenBank/DDBJ databases">
        <title>WGS assembly of Panicum hallii var. hallii HAL2.</title>
        <authorList>
            <person name="Lovell J."/>
            <person name="Jenkins J."/>
            <person name="Lowry D."/>
            <person name="Mamidi S."/>
            <person name="Sreedasyam A."/>
            <person name="Weng X."/>
            <person name="Barry K."/>
            <person name="Bonette J."/>
            <person name="Campitelli B."/>
            <person name="Daum C."/>
            <person name="Gordon S."/>
            <person name="Gould B."/>
            <person name="Lipzen A."/>
            <person name="MacQueen A."/>
            <person name="Palacio-Mejia J."/>
            <person name="Plott C."/>
            <person name="Shakirov E."/>
            <person name="Shu S."/>
            <person name="Yoshinaga Y."/>
            <person name="Zane M."/>
            <person name="Rokhsar D."/>
            <person name="Grimwood J."/>
            <person name="Schmutz J."/>
            <person name="Juenger T."/>
        </authorList>
    </citation>
    <scope>NUCLEOTIDE SEQUENCE [LARGE SCALE GENOMIC DNA]</scope>
    <source>
        <strain evidence="4">cv. HAL2</strain>
    </source>
</reference>
<dbReference type="OrthoDB" id="623685at2759"/>
<keyword evidence="4" id="KW-1185">Reference proteome</keyword>
<name>A0A2T7DP81_9POAL</name>
<evidence type="ECO:0000313" key="3">
    <source>
        <dbReference type="EMBL" id="PUZ57392.1"/>
    </source>
</evidence>
<feature type="transmembrane region" description="Helical" evidence="2">
    <location>
        <begin position="364"/>
        <end position="385"/>
    </location>
</feature>
<sequence>MRRNVKSALDAFVLCRVTKRSDWALENDNEVGDRNPHHQQQIDAATSVVNPEDAATSVVNPEDAATSVVKPEDAATSVVKPEDATASLICAGESNDVAMASITADKESPNCSNELEAWLEELLDPSPSFNPLPDTGSAILPLTEQYAESSNTGSVVPKIGPDHASPIKDGTDATDYLFTDDLPDDLYNMLYPGIDEFSNNMFLEPAGLSGASATNQAYHLMGESPFALPNNFEDGTLKDELQLDQENNNPNLSNGNIDNGVIIRRRSASSSAANISLAPGRVKLQLGLKKMVTSNSESINQTMKFADNSGRRLDLMTSVECKKKHANDATSVKQSDAAKPGEGHNNQGYLRGIKNAFRCSSAGFNAYILFAIFLVGVAAAVALHYHRSGASL</sequence>
<keyword evidence="2" id="KW-0472">Membrane</keyword>
<evidence type="ECO:0008006" key="5">
    <source>
        <dbReference type="Google" id="ProtNLM"/>
    </source>
</evidence>